<comment type="caution">
    <text evidence="4">The sequence shown here is derived from an EMBL/GenBank/DDBJ whole genome shotgun (WGS) entry which is preliminary data.</text>
</comment>
<dbReference type="RefSeq" id="WP_167807993.1">
    <property type="nucleotide sequence ID" value="NZ_JAAVMB010000017.1"/>
</dbReference>
<organism evidence="4 5">
    <name type="scientific">Vagococcus fluvialis</name>
    <dbReference type="NCBI Taxonomy" id="2738"/>
    <lineage>
        <taxon>Bacteria</taxon>
        <taxon>Bacillati</taxon>
        <taxon>Bacillota</taxon>
        <taxon>Bacilli</taxon>
        <taxon>Lactobacillales</taxon>
        <taxon>Enterococcaceae</taxon>
        <taxon>Vagococcus</taxon>
    </lineage>
</organism>
<dbReference type="SMART" id="SM00382">
    <property type="entry name" value="AAA"/>
    <property type="match status" value="1"/>
</dbReference>
<dbReference type="GO" id="GO:0005886">
    <property type="term" value="C:plasma membrane"/>
    <property type="evidence" value="ECO:0007669"/>
    <property type="project" value="TreeGrafter"/>
</dbReference>
<dbReference type="Gene3D" id="3.40.50.300">
    <property type="entry name" value="P-loop containing nucleotide triphosphate hydrolases"/>
    <property type="match status" value="1"/>
</dbReference>
<dbReference type="Pfam" id="PF00005">
    <property type="entry name" value="ABC_tran"/>
    <property type="match status" value="1"/>
</dbReference>
<dbReference type="AlphaFoldDB" id="A0A7X6DAV3"/>
<evidence type="ECO:0000313" key="4">
    <source>
        <dbReference type="EMBL" id="NKC68927.1"/>
    </source>
</evidence>
<dbReference type="InterPro" id="IPR027417">
    <property type="entry name" value="P-loop_NTPase"/>
</dbReference>
<name>A0A7X6DAV3_9ENTE</name>
<evidence type="ECO:0000256" key="1">
    <source>
        <dbReference type="ARBA" id="ARBA00022741"/>
    </source>
</evidence>
<dbReference type="PROSITE" id="PS50893">
    <property type="entry name" value="ABC_TRANSPORTER_2"/>
    <property type="match status" value="1"/>
</dbReference>
<dbReference type="InterPro" id="IPR017871">
    <property type="entry name" value="ABC_transporter-like_CS"/>
</dbReference>
<dbReference type="PANTHER" id="PTHR24220">
    <property type="entry name" value="IMPORT ATP-BINDING PROTEIN"/>
    <property type="match status" value="1"/>
</dbReference>
<reference evidence="4 5" key="1">
    <citation type="submission" date="2020-03" db="EMBL/GenBank/DDBJ databases">
        <title>Bacterial samples isolated from urine from healthy bovine heifers (Gyr breed).</title>
        <authorList>
            <person name="Giannattasio-Ferraz S."/>
            <person name="Maskeri L."/>
            <person name="Penido A."/>
            <person name="Barbosa-Stancioli E.F."/>
            <person name="Putonti C."/>
        </authorList>
    </citation>
    <scope>NUCLEOTIDE SEQUENCE [LARGE SCALE GENOMIC DNA]</scope>
    <source>
        <strain evidence="4 5">UFMG-H7</strain>
    </source>
</reference>
<dbReference type="InterPro" id="IPR003439">
    <property type="entry name" value="ABC_transporter-like_ATP-bd"/>
</dbReference>
<dbReference type="GO" id="GO:0005524">
    <property type="term" value="F:ATP binding"/>
    <property type="evidence" value="ECO:0007669"/>
    <property type="project" value="UniProtKB-KW"/>
</dbReference>
<dbReference type="GO" id="GO:0016887">
    <property type="term" value="F:ATP hydrolysis activity"/>
    <property type="evidence" value="ECO:0007669"/>
    <property type="project" value="InterPro"/>
</dbReference>
<dbReference type="GO" id="GO:0022857">
    <property type="term" value="F:transmembrane transporter activity"/>
    <property type="evidence" value="ECO:0007669"/>
    <property type="project" value="TreeGrafter"/>
</dbReference>
<accession>A0A7X6DAV3</accession>
<evidence type="ECO:0000313" key="5">
    <source>
        <dbReference type="Proteomes" id="UP000521358"/>
    </source>
</evidence>
<dbReference type="PROSITE" id="PS00211">
    <property type="entry name" value="ABC_TRANSPORTER_1"/>
    <property type="match status" value="1"/>
</dbReference>
<dbReference type="InterPro" id="IPR003593">
    <property type="entry name" value="AAA+_ATPase"/>
</dbReference>
<proteinExistence type="predicted"/>
<keyword evidence="1" id="KW-0547">Nucleotide-binding</keyword>
<sequence length="244" mass="27183">MIQLVNVSKKYPQKKEELVALSNISFTVAEKEVLGIVGESGSGKSTLLRLLQLMEQPTTGEISFNELSVTNWTDTQIRNQKKKMSMLFQTFNLLGNVTVLDNVLLPLKLQGIKDEKKALDLLEFVGLSEKAKEYPAKLSGGQKQRVALARALITNPEILLLDEATSALDDQTTTDILFLLERVKKDYSPTIIFVSHDLEVVKKICDRVLVMESGNIVADLKVASSLLEEQVESYSEKAVRVLTE</sequence>
<keyword evidence="2 4" id="KW-0067">ATP-binding</keyword>
<dbReference type="EMBL" id="JAAVMB010000017">
    <property type="protein sequence ID" value="NKC68927.1"/>
    <property type="molecule type" value="Genomic_DNA"/>
</dbReference>
<gene>
    <name evidence="4" type="ORF">HED35_12590</name>
</gene>
<evidence type="ECO:0000259" key="3">
    <source>
        <dbReference type="PROSITE" id="PS50893"/>
    </source>
</evidence>
<protein>
    <submittedName>
        <fullName evidence="4">ATP-binding cassette domain-containing protein</fullName>
    </submittedName>
</protein>
<evidence type="ECO:0000256" key="2">
    <source>
        <dbReference type="ARBA" id="ARBA00022840"/>
    </source>
</evidence>
<dbReference type="Proteomes" id="UP000521358">
    <property type="component" value="Unassembled WGS sequence"/>
</dbReference>
<dbReference type="SUPFAM" id="SSF52540">
    <property type="entry name" value="P-loop containing nucleoside triphosphate hydrolases"/>
    <property type="match status" value="1"/>
</dbReference>
<feature type="domain" description="ABC transporter" evidence="3">
    <location>
        <begin position="2"/>
        <end position="238"/>
    </location>
</feature>
<dbReference type="InterPro" id="IPR015854">
    <property type="entry name" value="ABC_transpr_LolD-like"/>
</dbReference>